<proteinExistence type="predicted"/>
<dbReference type="Proteomes" id="UP001217089">
    <property type="component" value="Unassembled WGS sequence"/>
</dbReference>
<gene>
    <name evidence="1" type="ORF">KUTeg_000137</name>
</gene>
<name>A0ABQ9FWP9_TEGGR</name>
<evidence type="ECO:0000313" key="2">
    <source>
        <dbReference type="Proteomes" id="UP001217089"/>
    </source>
</evidence>
<organism evidence="1 2">
    <name type="scientific">Tegillarca granosa</name>
    <name type="common">Malaysian cockle</name>
    <name type="synonym">Anadara granosa</name>
    <dbReference type="NCBI Taxonomy" id="220873"/>
    <lineage>
        <taxon>Eukaryota</taxon>
        <taxon>Metazoa</taxon>
        <taxon>Spiralia</taxon>
        <taxon>Lophotrochozoa</taxon>
        <taxon>Mollusca</taxon>
        <taxon>Bivalvia</taxon>
        <taxon>Autobranchia</taxon>
        <taxon>Pteriomorphia</taxon>
        <taxon>Arcoida</taxon>
        <taxon>Arcoidea</taxon>
        <taxon>Arcidae</taxon>
        <taxon>Tegillarca</taxon>
    </lineage>
</organism>
<comment type="caution">
    <text evidence="1">The sequence shown here is derived from an EMBL/GenBank/DDBJ whole genome shotgun (WGS) entry which is preliminary data.</text>
</comment>
<dbReference type="EMBL" id="JARBDR010000018">
    <property type="protein sequence ID" value="KAJ8321666.1"/>
    <property type="molecule type" value="Genomic_DNA"/>
</dbReference>
<accession>A0ABQ9FWP9</accession>
<keyword evidence="2" id="KW-1185">Reference proteome</keyword>
<protein>
    <submittedName>
        <fullName evidence="1">Uncharacterized protein</fullName>
    </submittedName>
</protein>
<sequence>MAHLRSKPYYHHTCIAAGRNSPEMCPSTSGASSSEQGAAITTFWNDVATKLLIKEVKERQNYNEQQSKERAAEKEARLSMHKEKMDLFRDFVAAIKDKNAKN</sequence>
<evidence type="ECO:0000313" key="1">
    <source>
        <dbReference type="EMBL" id="KAJ8321666.1"/>
    </source>
</evidence>
<reference evidence="1 2" key="1">
    <citation type="submission" date="2022-12" db="EMBL/GenBank/DDBJ databases">
        <title>Chromosome-level genome of Tegillarca granosa.</title>
        <authorList>
            <person name="Kim J."/>
        </authorList>
    </citation>
    <scope>NUCLEOTIDE SEQUENCE [LARGE SCALE GENOMIC DNA]</scope>
    <source>
        <strain evidence="1">Teg-2019</strain>
        <tissue evidence="1">Adductor muscle</tissue>
    </source>
</reference>